<keyword evidence="5" id="KW-0949">S-adenosyl-L-methionine</keyword>
<dbReference type="Gene3D" id="1.20.1260.30">
    <property type="match status" value="1"/>
</dbReference>
<dbReference type="InterPro" id="IPR029063">
    <property type="entry name" value="SAM-dependent_MTases_sf"/>
</dbReference>
<dbReference type="InterPro" id="IPR002052">
    <property type="entry name" value="DNA_methylase_N6_adenine_CS"/>
</dbReference>
<dbReference type="InterPro" id="IPR051537">
    <property type="entry name" value="DNA_Adenine_Mtase"/>
</dbReference>
<comment type="similarity">
    <text evidence="1">Belongs to the N(4)/N(6)-methyltransferase family.</text>
</comment>
<accession>A0ABS2PUH5</accession>
<dbReference type="PANTHER" id="PTHR42933">
    <property type="entry name" value="SLR6095 PROTEIN"/>
    <property type="match status" value="1"/>
</dbReference>
<evidence type="ECO:0000256" key="5">
    <source>
        <dbReference type="ARBA" id="ARBA00022691"/>
    </source>
</evidence>
<dbReference type="NCBIfam" id="TIGR00497">
    <property type="entry name" value="hsdM"/>
    <property type="match status" value="1"/>
</dbReference>
<dbReference type="GO" id="GO:0032259">
    <property type="term" value="P:methylation"/>
    <property type="evidence" value="ECO:0007669"/>
    <property type="project" value="UniProtKB-KW"/>
</dbReference>
<dbReference type="EC" id="2.1.1.72" evidence="2"/>
<evidence type="ECO:0000256" key="3">
    <source>
        <dbReference type="ARBA" id="ARBA00022603"/>
    </source>
</evidence>
<feature type="domain" description="N6 adenine-specific DNA methyltransferase N-terminal" evidence="10">
    <location>
        <begin position="10"/>
        <end position="157"/>
    </location>
</feature>
<dbReference type="EMBL" id="JAFBEH010000054">
    <property type="protein sequence ID" value="MBM7643586.1"/>
    <property type="molecule type" value="Genomic_DNA"/>
</dbReference>
<evidence type="ECO:0000256" key="4">
    <source>
        <dbReference type="ARBA" id="ARBA00022679"/>
    </source>
</evidence>
<dbReference type="Pfam" id="PF02384">
    <property type="entry name" value="N6_Mtase"/>
    <property type="match status" value="1"/>
</dbReference>
<keyword evidence="6" id="KW-0680">Restriction system</keyword>
<evidence type="ECO:0000313" key="12">
    <source>
        <dbReference type="Proteomes" id="UP000697472"/>
    </source>
</evidence>
<protein>
    <recommendedName>
        <fullName evidence="2">site-specific DNA-methyltransferase (adenine-specific)</fullName>
        <ecNumber evidence="2">2.1.1.72</ecNumber>
    </recommendedName>
</protein>
<organism evidence="11 12">
    <name type="scientific">Streptococcus loxodontisalivarius</name>
    <dbReference type="NCBI Taxonomy" id="1349415"/>
    <lineage>
        <taxon>Bacteria</taxon>
        <taxon>Bacillati</taxon>
        <taxon>Bacillota</taxon>
        <taxon>Bacilli</taxon>
        <taxon>Lactobacillales</taxon>
        <taxon>Streptococcaceae</taxon>
        <taxon>Streptococcus</taxon>
    </lineage>
</organism>
<dbReference type="GO" id="GO:0009007">
    <property type="term" value="F:site-specific DNA-methyltransferase (adenine-specific) activity"/>
    <property type="evidence" value="ECO:0007669"/>
    <property type="project" value="UniProtKB-EC"/>
</dbReference>
<keyword evidence="12" id="KW-1185">Reference proteome</keyword>
<dbReference type="Proteomes" id="UP000697472">
    <property type="component" value="Unassembled WGS sequence"/>
</dbReference>
<evidence type="ECO:0000256" key="2">
    <source>
        <dbReference type="ARBA" id="ARBA00011900"/>
    </source>
</evidence>
<dbReference type="Pfam" id="PF12161">
    <property type="entry name" value="HsdM_N"/>
    <property type="match status" value="1"/>
</dbReference>
<dbReference type="CDD" id="cd02440">
    <property type="entry name" value="AdoMet_MTases"/>
    <property type="match status" value="1"/>
</dbReference>
<evidence type="ECO:0000256" key="7">
    <source>
        <dbReference type="ARBA" id="ARBA00047942"/>
    </source>
</evidence>
<evidence type="ECO:0000256" key="1">
    <source>
        <dbReference type="ARBA" id="ARBA00006594"/>
    </source>
</evidence>
<feature type="domain" description="DNA methylase adenine-specific" evidence="9">
    <location>
        <begin position="171"/>
        <end position="482"/>
    </location>
</feature>
<proteinExistence type="inferred from homology"/>
<evidence type="ECO:0000313" key="11">
    <source>
        <dbReference type="EMBL" id="MBM7643586.1"/>
    </source>
</evidence>
<gene>
    <name evidence="11" type="ORF">JOC28_001897</name>
</gene>
<dbReference type="SUPFAM" id="SSF53335">
    <property type="entry name" value="S-adenosyl-L-methionine-dependent methyltransferases"/>
    <property type="match status" value="1"/>
</dbReference>
<keyword evidence="4 11" id="KW-0808">Transferase</keyword>
<dbReference type="Gene3D" id="3.40.50.150">
    <property type="entry name" value="Vaccinia Virus protein VP39"/>
    <property type="match status" value="1"/>
</dbReference>
<dbReference type="PRINTS" id="PR00507">
    <property type="entry name" value="N12N6MTFRASE"/>
</dbReference>
<evidence type="ECO:0000259" key="9">
    <source>
        <dbReference type="Pfam" id="PF02384"/>
    </source>
</evidence>
<dbReference type="InterPro" id="IPR004546">
    <property type="entry name" value="Restrct_endonuc_T1M"/>
</dbReference>
<dbReference type="PANTHER" id="PTHR42933:SF1">
    <property type="entry name" value="SITE-SPECIFIC DNA-METHYLTRANSFERASE (ADENINE-SPECIFIC)"/>
    <property type="match status" value="1"/>
</dbReference>
<comment type="catalytic activity">
    <reaction evidence="7">
        <text>a 2'-deoxyadenosine in DNA + S-adenosyl-L-methionine = an N(6)-methyl-2'-deoxyadenosine in DNA + S-adenosyl-L-homocysteine + H(+)</text>
        <dbReference type="Rhea" id="RHEA:15197"/>
        <dbReference type="Rhea" id="RHEA-COMP:12418"/>
        <dbReference type="Rhea" id="RHEA-COMP:12419"/>
        <dbReference type="ChEBI" id="CHEBI:15378"/>
        <dbReference type="ChEBI" id="CHEBI:57856"/>
        <dbReference type="ChEBI" id="CHEBI:59789"/>
        <dbReference type="ChEBI" id="CHEBI:90615"/>
        <dbReference type="ChEBI" id="CHEBI:90616"/>
        <dbReference type="EC" id="2.1.1.72"/>
    </reaction>
</comment>
<dbReference type="PROSITE" id="PS00092">
    <property type="entry name" value="N6_MTASE"/>
    <property type="match status" value="1"/>
</dbReference>
<name>A0ABS2PUH5_9STRE</name>
<evidence type="ECO:0000256" key="8">
    <source>
        <dbReference type="SAM" id="Coils"/>
    </source>
</evidence>
<evidence type="ECO:0000256" key="6">
    <source>
        <dbReference type="ARBA" id="ARBA00022747"/>
    </source>
</evidence>
<reference evidence="11 12" key="1">
    <citation type="submission" date="2021-01" db="EMBL/GenBank/DDBJ databases">
        <title>Genomic Encyclopedia of Type Strains, Phase IV (KMG-IV): sequencing the most valuable type-strain genomes for metagenomic binning, comparative biology and taxonomic classification.</title>
        <authorList>
            <person name="Goeker M."/>
        </authorList>
    </citation>
    <scope>NUCLEOTIDE SEQUENCE [LARGE SCALE GENOMIC DNA]</scope>
    <source>
        <strain evidence="11 12">DSM 27382</strain>
    </source>
</reference>
<dbReference type="InterPro" id="IPR003356">
    <property type="entry name" value="DNA_methylase_A-5"/>
</dbReference>
<keyword evidence="8" id="KW-0175">Coiled coil</keyword>
<feature type="coiled-coil region" evidence="8">
    <location>
        <begin position="486"/>
        <end position="513"/>
    </location>
</feature>
<dbReference type="InterPro" id="IPR038333">
    <property type="entry name" value="T1MK-like_N_sf"/>
</dbReference>
<comment type="caution">
    <text evidence="11">The sequence shown here is derived from an EMBL/GenBank/DDBJ whole genome shotgun (WGS) entry which is preliminary data.</text>
</comment>
<keyword evidence="3 11" id="KW-0489">Methyltransferase</keyword>
<dbReference type="InterPro" id="IPR022749">
    <property type="entry name" value="D12N6_MeTrfase_N"/>
</dbReference>
<dbReference type="RefSeq" id="WP_205010427.1">
    <property type="nucleotide sequence ID" value="NZ_JAFBEH010000054.1"/>
</dbReference>
<sequence>MSEQAQRQELHANIWKIADDVRGAVDGWDFKQYVLGILFYRFISENFVTYIEGGDPEVNYASFPEELITEDIIDDAVKTKGYFIKPSHLFSNVVASAKDNEDLNTQLKTIFDAIESSAVGYASEHDIKGLFDDVDTRSNRLGNTVAENNQRLVAILEGIASLNFGSFEDNQIDLFGDAYEYLISNYASNAGKSGGEFFTPQSVSKLLAKIVMLGKDEKNKINKIYDPACGSGSLLLQAKKQFTEHIIEDGFYGQEINMTTYNLARMNMFLHNINYDKFDIQRGNTLLDPKHGNDKPFDAIVSNPPYSIKWVGSDDPTLINDDRFAPAGVLAPKSKADFAFIMHSLSYLSSKGRAAIVTFPGIFYRGGAEAKIRKYLIDSNVVEAVIQLPDNLFFGTSIATCILILAKNKPTTDVFFIDASKEFKKETNNNVLTSDNIERILKSFDSKASEDYFALSVSQEKIAENDYNLSVSTYVEKEDTREKIDIKVLNQEIKETVKKIDQLRAEIDKIVEELGYDE</sequence>
<evidence type="ECO:0000259" key="10">
    <source>
        <dbReference type="Pfam" id="PF12161"/>
    </source>
</evidence>